<gene>
    <name evidence="2" type="ORF">CK203_109916</name>
</gene>
<dbReference type="Proteomes" id="UP000288805">
    <property type="component" value="Unassembled WGS sequence"/>
</dbReference>
<accession>A0A438CB68</accession>
<evidence type="ECO:0000313" key="3">
    <source>
        <dbReference type="Proteomes" id="UP000288805"/>
    </source>
</evidence>
<proteinExistence type="predicted"/>
<comment type="caution">
    <text evidence="2">The sequence shown here is derived from an EMBL/GenBank/DDBJ whole genome shotgun (WGS) entry which is preliminary data.</text>
</comment>
<dbReference type="AlphaFoldDB" id="A0A438CB68"/>
<sequence>MDPHGLARSSLIGCSSRRGHDRYLTESLRSPSRVRTSRHLDSIMPLHLGAHTGAYFPFRMDLRTFIEVTCAMMDVFTTFVLRTCHAPDAILGHIPFRRIFMDLRRGHRSPLVYMIIHGYGIHARSMFDFILSGHSEEPLLSHSARFIPFCIVVIPGWSCLWCLDFPRHHFRGPWRRSFPHISVTVSITRSRYIVFASLTIVPEFFVDMSSECLAFRAAVHSRFTTFGVASSVSTFRVVITSQFDVQSHHHHFSVSAFRAIIEPSSIFRLTFRAASSFSAFRVVITSQFDVQSHHHHFSVSAFRAIIEPSSIFRLTFRAASSFSAFRVVITSQFDVQSHHHHFSVSAFRAVIDFQIDIQSHILEPSSIFRLTFRAASSFSAFRVVITSQFDVQSHHHHFSVSVIKAIIDFQIDIQSHILDRNSESHPRFRRSESLSLLSLTFRVIIITSQFRRSELSSVFRSTFRVASSVSAFRVVITSQFDVQSHHHHFSVSAFRAIIGFQIDIQSRILESALSSRITTPGVHIHWLCASCLHCFALSLGFSSLRYPVFIVYSSRSPHRVVPFGRILARTPGWCDNYSSLTLISWVAFRDILEGVWVLEAALEGMQGFWDGRWDGVRGWLVEEDSKNRGGGGLSGSRGRPQRSPRSRERPDLGRDNWSERGRNTPRSRIGRSRYSLG</sequence>
<organism evidence="2 3">
    <name type="scientific">Vitis vinifera</name>
    <name type="common">Grape</name>
    <dbReference type="NCBI Taxonomy" id="29760"/>
    <lineage>
        <taxon>Eukaryota</taxon>
        <taxon>Viridiplantae</taxon>
        <taxon>Streptophyta</taxon>
        <taxon>Embryophyta</taxon>
        <taxon>Tracheophyta</taxon>
        <taxon>Spermatophyta</taxon>
        <taxon>Magnoliopsida</taxon>
        <taxon>eudicotyledons</taxon>
        <taxon>Gunneridae</taxon>
        <taxon>Pentapetalae</taxon>
        <taxon>rosids</taxon>
        <taxon>Vitales</taxon>
        <taxon>Vitaceae</taxon>
        <taxon>Viteae</taxon>
        <taxon>Vitis</taxon>
    </lineage>
</organism>
<feature type="compositionally biased region" description="Basic and acidic residues" evidence="1">
    <location>
        <begin position="645"/>
        <end position="662"/>
    </location>
</feature>
<feature type="region of interest" description="Disordered" evidence="1">
    <location>
        <begin position="624"/>
        <end position="677"/>
    </location>
</feature>
<reference evidence="2 3" key="1">
    <citation type="journal article" date="2018" name="PLoS Genet.">
        <title>Population sequencing reveals clonal diversity and ancestral inbreeding in the grapevine cultivar Chardonnay.</title>
        <authorList>
            <person name="Roach M.J."/>
            <person name="Johnson D.L."/>
            <person name="Bohlmann J."/>
            <person name="van Vuuren H.J."/>
            <person name="Jones S.J."/>
            <person name="Pretorius I.S."/>
            <person name="Schmidt S.A."/>
            <person name="Borneman A.R."/>
        </authorList>
    </citation>
    <scope>NUCLEOTIDE SEQUENCE [LARGE SCALE GENOMIC DNA]</scope>
    <source>
        <strain evidence="3">cv. Chardonnay</strain>
        <tissue evidence="2">Leaf</tissue>
    </source>
</reference>
<protein>
    <submittedName>
        <fullName evidence="2">Uncharacterized protein</fullName>
    </submittedName>
</protein>
<name>A0A438CB68_VITVI</name>
<evidence type="ECO:0000313" key="2">
    <source>
        <dbReference type="EMBL" id="RVW20480.1"/>
    </source>
</evidence>
<evidence type="ECO:0000256" key="1">
    <source>
        <dbReference type="SAM" id="MobiDB-lite"/>
    </source>
</evidence>
<dbReference type="EMBL" id="QGNW01002363">
    <property type="protein sequence ID" value="RVW20480.1"/>
    <property type="molecule type" value="Genomic_DNA"/>
</dbReference>